<dbReference type="SUPFAM" id="SSF57756">
    <property type="entry name" value="Retrovirus zinc finger-like domains"/>
    <property type="match status" value="1"/>
</dbReference>
<evidence type="ECO:0000313" key="4">
    <source>
        <dbReference type="EnsemblMetazoa" id="XP_038063998.1"/>
    </source>
</evidence>
<dbReference type="InterPro" id="IPR036875">
    <property type="entry name" value="Znf_CCHC_sf"/>
</dbReference>
<dbReference type="RefSeq" id="XP_038063998.1">
    <property type="nucleotide sequence ID" value="XM_038208070.1"/>
</dbReference>
<keyword evidence="1" id="KW-0862">Zinc</keyword>
<evidence type="ECO:0000259" key="3">
    <source>
        <dbReference type="PROSITE" id="PS50158"/>
    </source>
</evidence>
<evidence type="ECO:0000256" key="2">
    <source>
        <dbReference type="SAM" id="MobiDB-lite"/>
    </source>
</evidence>
<dbReference type="PROSITE" id="PS50158">
    <property type="entry name" value="ZF_CCHC"/>
    <property type="match status" value="1"/>
</dbReference>
<dbReference type="OMA" id="EHQSITH"/>
<dbReference type="GO" id="GO:0008270">
    <property type="term" value="F:zinc ion binding"/>
    <property type="evidence" value="ECO:0007669"/>
    <property type="project" value="UniProtKB-KW"/>
</dbReference>
<dbReference type="PANTHER" id="PTHR23095">
    <property type="entry name" value="PARANEOPLASTIC ANTIGEN"/>
    <property type="match status" value="1"/>
</dbReference>
<reference evidence="4" key="1">
    <citation type="submission" date="2022-11" db="UniProtKB">
        <authorList>
            <consortium name="EnsemblMetazoa"/>
        </authorList>
    </citation>
    <scope>IDENTIFICATION</scope>
</reference>
<protein>
    <recommendedName>
        <fullName evidence="3">CCHC-type domain-containing protein</fullName>
    </recommendedName>
</protein>
<dbReference type="GO" id="GO:0003676">
    <property type="term" value="F:nucleic acid binding"/>
    <property type="evidence" value="ECO:0007669"/>
    <property type="project" value="InterPro"/>
</dbReference>
<organism evidence="4 5">
    <name type="scientific">Patiria miniata</name>
    <name type="common">Bat star</name>
    <name type="synonym">Asterina miniata</name>
    <dbReference type="NCBI Taxonomy" id="46514"/>
    <lineage>
        <taxon>Eukaryota</taxon>
        <taxon>Metazoa</taxon>
        <taxon>Echinodermata</taxon>
        <taxon>Eleutherozoa</taxon>
        <taxon>Asterozoa</taxon>
        <taxon>Asteroidea</taxon>
        <taxon>Valvatacea</taxon>
        <taxon>Valvatida</taxon>
        <taxon>Asterinidae</taxon>
        <taxon>Patiria</taxon>
    </lineage>
</organism>
<proteinExistence type="predicted"/>
<feature type="domain" description="CCHC-type" evidence="3">
    <location>
        <begin position="366"/>
        <end position="381"/>
    </location>
</feature>
<keyword evidence="1" id="KW-0863">Zinc-finger</keyword>
<dbReference type="Pfam" id="PF14893">
    <property type="entry name" value="PNMA"/>
    <property type="match status" value="1"/>
</dbReference>
<dbReference type="AlphaFoldDB" id="A0A914AK53"/>
<dbReference type="PANTHER" id="PTHR23095:SF46">
    <property type="entry name" value="GAG PROTEIN"/>
    <property type="match status" value="1"/>
</dbReference>
<keyword evidence="5" id="KW-1185">Reference proteome</keyword>
<dbReference type="Gene3D" id="4.10.60.10">
    <property type="entry name" value="Zinc finger, CCHC-type"/>
    <property type="match status" value="1"/>
</dbReference>
<dbReference type="OrthoDB" id="115435at2759"/>
<dbReference type="GeneID" id="119734533"/>
<keyword evidence="1" id="KW-0479">Metal-binding</keyword>
<evidence type="ECO:0000313" key="5">
    <source>
        <dbReference type="Proteomes" id="UP000887568"/>
    </source>
</evidence>
<dbReference type="InterPro" id="IPR026523">
    <property type="entry name" value="PNMA"/>
</dbReference>
<dbReference type="Proteomes" id="UP000887568">
    <property type="component" value="Unplaced"/>
</dbReference>
<dbReference type="EnsemblMetazoa" id="XM_038208070.1">
    <property type="protein sequence ID" value="XP_038063998.1"/>
    <property type="gene ID" value="LOC119734533"/>
</dbReference>
<name>A0A914AK53_PATMI</name>
<feature type="region of interest" description="Disordered" evidence="2">
    <location>
        <begin position="325"/>
        <end position="357"/>
    </location>
</feature>
<evidence type="ECO:0000256" key="1">
    <source>
        <dbReference type="PROSITE-ProRule" id="PRU00047"/>
    </source>
</evidence>
<sequence>MADSSDILQFGRDWCKKDDVRPACALLLCSEKPLSFSTESITKGLAKKVNRLVGVSRQEWRGKTNLLCEFECEVGEVTLPLSGTFNVSVDGGEVFLRIYRLNTTTNFKSRVLVKDIMENQGTSEPLTRETSRSSLSHAMSLCTVGGRKLRPFSGLKTPAKDEDSFDTWIELVQGQLEEEPEDCEKRRRLREALRPPAASIITDLRRECPQATADEYLAALELAFGSTESPEELSVLFHSTHQHRGESPSEFLTRLQGILRKLVRKGAAQREKSSSLLIEQFAKGVLFDEILLVNLRLKDLKKNPPSYLTLLQMVRREEAEQQAKMSRRGEGDVGVFPADPKQAKSRTQAAERPIKRKQNEARPRFCYRCGEEGHYKTKCEKPENLQKVNGQLIAFLQGNAKGRLEGASQKPKPVN</sequence>
<dbReference type="InterPro" id="IPR048270">
    <property type="entry name" value="PNMA_C"/>
</dbReference>
<dbReference type="InterPro" id="IPR001878">
    <property type="entry name" value="Znf_CCHC"/>
</dbReference>
<accession>A0A914AK53</accession>